<feature type="compositionally biased region" description="Low complexity" evidence="17">
    <location>
        <begin position="38"/>
        <end position="52"/>
    </location>
</feature>
<dbReference type="PROSITE" id="PS50011">
    <property type="entry name" value="PROTEIN_KINASE_DOM"/>
    <property type="match status" value="1"/>
</dbReference>
<evidence type="ECO:0000256" key="2">
    <source>
        <dbReference type="ARBA" id="ARBA00022679"/>
    </source>
</evidence>
<comment type="similarity">
    <text evidence="10">Belongs to the protein kinase superfamily. Ser/Thr protein kinase family. GCN2 subfamily.</text>
</comment>
<keyword evidence="4 11" id="KW-0547">Nucleotide-binding</keyword>
<sequence>MPLKLSSCSGAMDTEDPVAQTLDFGDGMGSDGEPTEDSFGSSGLSSPSFTGFRSKTDLDTSDKDASLDFWDPDLASPTPNPSPVKRSVRFAVSPEASPNTSGSSGDCSPPHKSMQELRLLDTPRTPKTLLRSLGSSSVRRARRITPTGPGKLFGLSTSEPRHRVAERPAANVNPFTPDNNVVTRATGKRRRQDSGMLSDVDEESDEENPTKKIALHDANVSRYNIEFHEVERIGSGEFGSVYKCINRLDGCLYAIKKSKKPVAGSTDEQNAIKEVYAHAVLGKHPHVVRYYSAWAEDDHMIIQNEYCNGGSLADDQTDSQRRGRTFSECELKEVLVQVAQGLKYIHSQNLVHMDIKPSNIFVCRTTSIVDTCQDETCHINQKLDRGMHTTFKIGDLGHVTSTSHPKVEEGDCRYLANEVLQEDYTNLTKADVFSLALTIHTIGSAVPLPKNGDDWHRIRQGYLPPLPQCSDEFNQLLRSMVHPDPNSRPSAVSITQHALLCPTAGKTKAQLHRELNEEKLKNEQLARQLEEVKHEHEDAHTLGNTRFRPIRKKTLVGKKFSRSLSVTIY</sequence>
<evidence type="ECO:0000313" key="20">
    <source>
        <dbReference type="RefSeq" id="XP_019633161.1"/>
    </source>
</evidence>
<dbReference type="GO" id="GO:0000278">
    <property type="term" value="P:mitotic cell cycle"/>
    <property type="evidence" value="ECO:0007669"/>
    <property type="project" value="InterPro"/>
</dbReference>
<dbReference type="InterPro" id="IPR011009">
    <property type="entry name" value="Kinase-like_dom_sf"/>
</dbReference>
<keyword evidence="2 11" id="KW-0808">Transferase</keyword>
<evidence type="ECO:0000256" key="7">
    <source>
        <dbReference type="ARBA" id="ARBA00022842"/>
    </source>
</evidence>
<feature type="active site" description="Proton acceptor" evidence="12">
    <location>
        <position position="354"/>
    </location>
</feature>
<dbReference type="InterPro" id="IPR000719">
    <property type="entry name" value="Prot_kinase_dom"/>
</dbReference>
<dbReference type="GO" id="GO:0000287">
    <property type="term" value="F:magnesium ion binding"/>
    <property type="evidence" value="ECO:0007669"/>
    <property type="project" value="InterPro"/>
</dbReference>
<dbReference type="GO" id="GO:0005634">
    <property type="term" value="C:nucleus"/>
    <property type="evidence" value="ECO:0007669"/>
    <property type="project" value="UniProtKB-SubCell"/>
</dbReference>
<dbReference type="FunFam" id="3.30.200.20:FF:000115">
    <property type="entry name" value="Wee1-like kinase 2"/>
    <property type="match status" value="1"/>
</dbReference>
<dbReference type="InterPro" id="IPR017164">
    <property type="entry name" value="Wee1-like_protein_kinase"/>
</dbReference>
<evidence type="ECO:0000256" key="6">
    <source>
        <dbReference type="ARBA" id="ARBA00022840"/>
    </source>
</evidence>
<dbReference type="Gene3D" id="1.10.510.10">
    <property type="entry name" value="Transferase(Phosphotransferase) domain 1"/>
    <property type="match status" value="1"/>
</dbReference>
<keyword evidence="3 11" id="KW-0479">Metal-binding</keyword>
<evidence type="ECO:0000256" key="14">
    <source>
        <dbReference type="PIRSR" id="PIRSR037281-3"/>
    </source>
</evidence>
<feature type="compositionally biased region" description="Basic and acidic residues" evidence="17">
    <location>
        <begin position="54"/>
        <end position="66"/>
    </location>
</feature>
<evidence type="ECO:0000313" key="19">
    <source>
        <dbReference type="Proteomes" id="UP000515135"/>
    </source>
</evidence>
<feature type="binding site" evidence="13">
    <location>
        <position position="256"/>
    </location>
    <ligand>
        <name>ATP</name>
        <dbReference type="ChEBI" id="CHEBI:30616"/>
    </ligand>
</feature>
<evidence type="ECO:0000256" key="11">
    <source>
        <dbReference type="PIRNR" id="PIRNR037281"/>
    </source>
</evidence>
<accession>A0A6P4ZU87</accession>
<feature type="binding site" evidence="14">
    <location>
        <position position="395"/>
    </location>
    <ligand>
        <name>Mg(2+)</name>
        <dbReference type="ChEBI" id="CHEBI:18420"/>
        <label>1</label>
    </ligand>
</feature>
<comment type="subcellular location">
    <subcellularLocation>
        <location evidence="1 11">Nucleus</location>
    </subcellularLocation>
</comment>
<dbReference type="CDD" id="cd14051">
    <property type="entry name" value="PTKc_Wee1"/>
    <property type="match status" value="1"/>
</dbReference>
<protein>
    <recommendedName>
        <fullName evidence="11">Wee1-like protein kinase</fullName>
        <ecNumber evidence="11">2.7.10.2</ecNumber>
    </recommendedName>
</protein>
<evidence type="ECO:0000256" key="13">
    <source>
        <dbReference type="PIRSR" id="PIRSR037281-2"/>
    </source>
</evidence>
<dbReference type="Pfam" id="PF00069">
    <property type="entry name" value="Pkinase"/>
    <property type="match status" value="1"/>
</dbReference>
<dbReference type="GO" id="GO:0005737">
    <property type="term" value="C:cytoplasm"/>
    <property type="evidence" value="ECO:0007669"/>
    <property type="project" value="TreeGrafter"/>
</dbReference>
<feature type="region of interest" description="Disordered" evidence="17">
    <location>
        <begin position="1"/>
        <end position="113"/>
    </location>
</feature>
<dbReference type="GO" id="GO:0005524">
    <property type="term" value="F:ATP binding"/>
    <property type="evidence" value="ECO:0007669"/>
    <property type="project" value="UniProtKB-UniRule"/>
</dbReference>
<keyword evidence="19" id="KW-1185">Reference proteome</keyword>
<dbReference type="PIRSF" id="PIRSF037281">
    <property type="entry name" value="Wee1-like_protein_kinase"/>
    <property type="match status" value="1"/>
</dbReference>
<dbReference type="SUPFAM" id="SSF56112">
    <property type="entry name" value="Protein kinase-like (PK-like)"/>
    <property type="match status" value="1"/>
</dbReference>
<evidence type="ECO:0000256" key="8">
    <source>
        <dbReference type="ARBA" id="ARBA00023137"/>
    </source>
</evidence>
<dbReference type="Gene3D" id="3.30.200.20">
    <property type="entry name" value="Phosphorylase Kinase, domain 1"/>
    <property type="match status" value="1"/>
</dbReference>
<keyword evidence="16" id="KW-0175">Coiled coil</keyword>
<evidence type="ECO:0000256" key="12">
    <source>
        <dbReference type="PIRSR" id="PIRSR037281-1"/>
    </source>
</evidence>
<evidence type="ECO:0000256" key="17">
    <source>
        <dbReference type="SAM" id="MobiDB-lite"/>
    </source>
</evidence>
<evidence type="ECO:0000259" key="18">
    <source>
        <dbReference type="PROSITE" id="PS50011"/>
    </source>
</evidence>
<dbReference type="OrthoDB" id="5337378at2759"/>
<dbReference type="GO" id="GO:0004715">
    <property type="term" value="F:non-membrane spanning protein tyrosine kinase activity"/>
    <property type="evidence" value="ECO:0007669"/>
    <property type="project" value="UniProtKB-UniRule"/>
</dbReference>
<keyword evidence="9 11" id="KW-0539">Nucleus</keyword>
<comment type="catalytic activity">
    <reaction evidence="11">
        <text>L-tyrosyl-[protein] + ATP = O-phospho-L-tyrosyl-[protein] + ADP + H(+)</text>
        <dbReference type="Rhea" id="RHEA:10596"/>
        <dbReference type="Rhea" id="RHEA-COMP:10136"/>
        <dbReference type="Rhea" id="RHEA-COMP:20101"/>
        <dbReference type="ChEBI" id="CHEBI:15378"/>
        <dbReference type="ChEBI" id="CHEBI:30616"/>
        <dbReference type="ChEBI" id="CHEBI:46858"/>
        <dbReference type="ChEBI" id="CHEBI:61978"/>
        <dbReference type="ChEBI" id="CHEBI:456216"/>
        <dbReference type="EC" id="2.7.10.2"/>
    </reaction>
</comment>
<keyword evidence="5 11" id="KW-0418">Kinase</keyword>
<feature type="binding site" evidence="14">
    <location>
        <position position="359"/>
    </location>
    <ligand>
        <name>Mg(2+)</name>
        <dbReference type="ChEBI" id="CHEBI:18420"/>
        <label>1</label>
    </ligand>
</feature>
<evidence type="ECO:0000256" key="3">
    <source>
        <dbReference type="ARBA" id="ARBA00022723"/>
    </source>
</evidence>
<dbReference type="PANTHER" id="PTHR11042:SF185">
    <property type="entry name" value="WEE1-LIKE PROTEIN KINASE"/>
    <property type="match status" value="1"/>
</dbReference>
<feature type="coiled-coil region" evidence="16">
    <location>
        <begin position="508"/>
        <end position="542"/>
    </location>
</feature>
<dbReference type="SMART" id="SM00220">
    <property type="entry name" value="S_TKc"/>
    <property type="match status" value="1"/>
</dbReference>
<keyword evidence="8 11" id="KW-0829">Tyrosine-protein kinase</keyword>
<keyword evidence="7 14" id="KW-0460">Magnesium</keyword>
<dbReference type="EC" id="2.7.10.2" evidence="11"/>
<dbReference type="PROSITE" id="PS00108">
    <property type="entry name" value="PROTEIN_KINASE_ST"/>
    <property type="match status" value="1"/>
</dbReference>
<feature type="domain" description="Protein kinase" evidence="18">
    <location>
        <begin position="227"/>
        <end position="500"/>
    </location>
</feature>
<keyword evidence="6 11" id="KW-0067">ATP-binding</keyword>
<dbReference type="AlphaFoldDB" id="A0A6P4ZU87"/>
<gene>
    <name evidence="20" type="primary">LOC109476611</name>
</gene>
<dbReference type="InterPro" id="IPR008271">
    <property type="entry name" value="Ser/Thr_kinase_AS"/>
</dbReference>
<dbReference type="RefSeq" id="XP_019633161.1">
    <property type="nucleotide sequence ID" value="XM_019777602.1"/>
</dbReference>
<dbReference type="Proteomes" id="UP000515135">
    <property type="component" value="Unplaced"/>
</dbReference>
<proteinExistence type="inferred from homology"/>
<reference evidence="20" key="1">
    <citation type="submission" date="2025-08" db="UniProtKB">
        <authorList>
            <consortium name="RefSeq"/>
        </authorList>
    </citation>
    <scope>IDENTIFICATION</scope>
    <source>
        <tissue evidence="20">Gonad</tissue>
    </source>
</reference>
<dbReference type="FunFam" id="1.10.510.10:FF:000217">
    <property type="entry name" value="Wee1-like protein kinase"/>
    <property type="match status" value="1"/>
</dbReference>
<organism evidence="19 20">
    <name type="scientific">Branchiostoma belcheri</name>
    <name type="common">Amphioxus</name>
    <dbReference type="NCBI Taxonomy" id="7741"/>
    <lineage>
        <taxon>Eukaryota</taxon>
        <taxon>Metazoa</taxon>
        <taxon>Chordata</taxon>
        <taxon>Cephalochordata</taxon>
        <taxon>Leptocardii</taxon>
        <taxon>Amphioxiformes</taxon>
        <taxon>Branchiostomatidae</taxon>
        <taxon>Branchiostoma</taxon>
    </lineage>
</organism>
<dbReference type="KEGG" id="bbel:109476611"/>
<evidence type="ECO:0000256" key="4">
    <source>
        <dbReference type="ARBA" id="ARBA00022741"/>
    </source>
</evidence>
<dbReference type="InterPro" id="IPR017441">
    <property type="entry name" value="Protein_kinase_ATP_BS"/>
</dbReference>
<evidence type="ECO:0000256" key="15">
    <source>
        <dbReference type="PROSITE-ProRule" id="PRU10141"/>
    </source>
</evidence>
<evidence type="ECO:0000256" key="1">
    <source>
        <dbReference type="ARBA" id="ARBA00004123"/>
    </source>
</evidence>
<feature type="compositionally biased region" description="Polar residues" evidence="17">
    <location>
        <begin position="96"/>
        <end position="106"/>
    </location>
</feature>
<evidence type="ECO:0000256" key="10">
    <source>
        <dbReference type="ARBA" id="ARBA00037982"/>
    </source>
</evidence>
<dbReference type="InterPro" id="IPR050339">
    <property type="entry name" value="CC_SR_Kinase"/>
</dbReference>
<feature type="binding site" evidence="15">
    <location>
        <position position="257"/>
    </location>
    <ligand>
        <name>ATP</name>
        <dbReference type="ChEBI" id="CHEBI:30616"/>
    </ligand>
</feature>
<comment type="similarity">
    <text evidence="11">Belongs to the protein kinase superfamily. Ser/Thr protein kinase family. WEE1 subfamily.</text>
</comment>
<dbReference type="PANTHER" id="PTHR11042">
    <property type="entry name" value="EUKARYOTIC TRANSLATION INITIATION FACTOR 2-ALPHA KINASE EIF2-ALPHA KINASE -RELATED"/>
    <property type="match status" value="1"/>
</dbReference>
<evidence type="ECO:0000256" key="16">
    <source>
        <dbReference type="SAM" id="Coils"/>
    </source>
</evidence>
<feature type="region of interest" description="Disordered" evidence="17">
    <location>
        <begin position="186"/>
        <end position="210"/>
    </location>
</feature>
<comment type="cofactor">
    <cofactor evidence="14">
        <name>Mg(2+)</name>
        <dbReference type="ChEBI" id="CHEBI:18420"/>
    </cofactor>
    <text evidence="14">Binds 2 magnesium ions per subunit.</text>
</comment>
<dbReference type="PROSITE" id="PS00107">
    <property type="entry name" value="PROTEIN_KINASE_ATP"/>
    <property type="match status" value="1"/>
</dbReference>
<dbReference type="GeneID" id="109476611"/>
<feature type="binding site" evidence="13">
    <location>
        <begin position="233"/>
        <end position="241"/>
    </location>
    <ligand>
        <name>ATP</name>
        <dbReference type="ChEBI" id="CHEBI:30616"/>
    </ligand>
</feature>
<name>A0A6P4ZU87_BRABE</name>
<evidence type="ECO:0000256" key="5">
    <source>
        <dbReference type="ARBA" id="ARBA00022777"/>
    </source>
</evidence>
<evidence type="ECO:0000256" key="9">
    <source>
        <dbReference type="ARBA" id="ARBA00023242"/>
    </source>
</evidence>